<keyword evidence="1" id="KW-0732">Signal</keyword>
<comment type="caution">
    <text evidence="2">The sequence shown here is derived from an EMBL/GenBank/DDBJ whole genome shotgun (WGS) entry which is preliminary data.</text>
</comment>
<organism evidence="2 3">
    <name type="scientific">Sphingomonas kyeonggiensis</name>
    <dbReference type="NCBI Taxonomy" id="1268553"/>
    <lineage>
        <taxon>Bacteria</taxon>
        <taxon>Pseudomonadati</taxon>
        <taxon>Pseudomonadota</taxon>
        <taxon>Alphaproteobacteria</taxon>
        <taxon>Sphingomonadales</taxon>
        <taxon>Sphingomonadaceae</taxon>
        <taxon>Sphingomonas</taxon>
    </lineage>
</organism>
<dbReference type="EMBL" id="JACHLN010000003">
    <property type="protein sequence ID" value="MBB4840401.1"/>
    <property type="molecule type" value="Genomic_DNA"/>
</dbReference>
<evidence type="ECO:0000313" key="3">
    <source>
        <dbReference type="Proteomes" id="UP000575241"/>
    </source>
</evidence>
<proteinExistence type="predicted"/>
<gene>
    <name evidence="2" type="ORF">HNP52_003493</name>
</gene>
<feature type="chain" id="PRO_5031194286" evidence="1">
    <location>
        <begin position="24"/>
        <end position="312"/>
    </location>
</feature>
<dbReference type="Proteomes" id="UP000575241">
    <property type="component" value="Unassembled WGS sequence"/>
</dbReference>
<reference evidence="2 3" key="1">
    <citation type="submission" date="2020-08" db="EMBL/GenBank/DDBJ databases">
        <title>Functional genomics of gut bacteria from endangered species of beetles.</title>
        <authorList>
            <person name="Carlos-Shanley C."/>
        </authorList>
    </citation>
    <scope>NUCLEOTIDE SEQUENCE [LARGE SCALE GENOMIC DNA]</scope>
    <source>
        <strain evidence="2 3">S00224</strain>
    </source>
</reference>
<evidence type="ECO:0000256" key="1">
    <source>
        <dbReference type="SAM" id="SignalP"/>
    </source>
</evidence>
<evidence type="ECO:0000313" key="2">
    <source>
        <dbReference type="EMBL" id="MBB4840401.1"/>
    </source>
</evidence>
<name>A0A7W7K3J7_9SPHN</name>
<protein>
    <submittedName>
        <fullName evidence="2">Uncharacterized protein</fullName>
    </submittedName>
</protein>
<sequence length="312" mass="33493">MRSILAAALLACLAPAPPATAQAATKAEPATIEIVFNPPTDAPMRYRVARDRAARTSRPAMSASWVEELRFTRAGDGFIAHWRMEAASLPPEMRAPGVAPMIAPFTGEPIAFDLDAEGTVLRVRDWPAAQARILAAVDAAGQLIPAADRDKVMPQVRAMFTGLTAETAPSALLRNVEPLFGGGGLSMHVGEEISTPIEQPVPLLGGSVAMDVTITLSAAEPGRTATLTSRSDYDPDSFKRLLTQLADRFTPAEKAARTQELEQMLPEMLLSETGTTLIDLPSGMPLRYENRRIATIDGKTVPVESLALTWLR</sequence>
<keyword evidence="3" id="KW-1185">Reference proteome</keyword>
<dbReference type="RefSeq" id="WP_184168866.1">
    <property type="nucleotide sequence ID" value="NZ_JACHLN010000003.1"/>
</dbReference>
<accession>A0A7W7K3J7</accession>
<dbReference type="AlphaFoldDB" id="A0A7W7K3J7"/>
<feature type="signal peptide" evidence="1">
    <location>
        <begin position="1"/>
        <end position="23"/>
    </location>
</feature>